<dbReference type="EMBL" id="JAVRER010000013">
    <property type="protein sequence ID" value="MDT0416108.1"/>
    <property type="molecule type" value="Genomic_DNA"/>
</dbReference>
<proteinExistence type="inferred from homology"/>
<dbReference type="PANTHER" id="PTHR24276">
    <property type="entry name" value="POLYSERASE-RELATED"/>
    <property type="match status" value="1"/>
</dbReference>
<dbReference type="PANTHER" id="PTHR24276:SF98">
    <property type="entry name" value="FI18310P1-RELATED"/>
    <property type="match status" value="1"/>
</dbReference>
<dbReference type="PROSITE" id="PS50240">
    <property type="entry name" value="TRYPSIN_DOM"/>
    <property type="match status" value="1"/>
</dbReference>
<protein>
    <submittedName>
        <fullName evidence="5">Serine protease</fullName>
    </submittedName>
</protein>
<dbReference type="InterPro" id="IPR033116">
    <property type="entry name" value="TRYPSIN_SER"/>
</dbReference>
<keyword evidence="2" id="KW-1015">Disulfide bond</keyword>
<dbReference type="PROSITE" id="PS00135">
    <property type="entry name" value="TRYPSIN_SER"/>
    <property type="match status" value="1"/>
</dbReference>
<accession>A0ABD5E4U9</accession>
<keyword evidence="5" id="KW-0645">Protease</keyword>
<dbReference type="Pfam" id="PF00089">
    <property type="entry name" value="Trypsin"/>
    <property type="match status" value="1"/>
</dbReference>
<dbReference type="InterPro" id="IPR001314">
    <property type="entry name" value="Peptidase_S1A"/>
</dbReference>
<dbReference type="GO" id="GO:0006508">
    <property type="term" value="P:proteolysis"/>
    <property type="evidence" value="ECO:0007669"/>
    <property type="project" value="UniProtKB-KW"/>
</dbReference>
<evidence type="ECO:0000313" key="6">
    <source>
        <dbReference type="Proteomes" id="UP001183607"/>
    </source>
</evidence>
<keyword evidence="3" id="KW-0732">Signal</keyword>
<name>A0ABD5E4U9_9ACTN</name>
<comment type="similarity">
    <text evidence="1">Belongs to the peptidase S1 family.</text>
</comment>
<evidence type="ECO:0000313" key="5">
    <source>
        <dbReference type="EMBL" id="MDT0416108.1"/>
    </source>
</evidence>
<reference evidence="6" key="1">
    <citation type="submission" date="2023-07" db="EMBL/GenBank/DDBJ databases">
        <title>30 novel species of actinomycetes from the DSMZ collection.</title>
        <authorList>
            <person name="Nouioui I."/>
        </authorList>
    </citation>
    <scope>NUCLEOTIDE SEQUENCE [LARGE SCALE GENOMIC DNA]</scope>
    <source>
        <strain evidence="6">DSM 41982</strain>
    </source>
</reference>
<dbReference type="SMART" id="SM00020">
    <property type="entry name" value="Tryp_SPc"/>
    <property type="match status" value="1"/>
</dbReference>
<evidence type="ECO:0000259" key="4">
    <source>
        <dbReference type="PROSITE" id="PS50240"/>
    </source>
</evidence>
<dbReference type="SUPFAM" id="SSF50494">
    <property type="entry name" value="Trypsin-like serine proteases"/>
    <property type="match status" value="1"/>
</dbReference>
<comment type="caution">
    <text evidence="5">The sequence shown here is derived from an EMBL/GenBank/DDBJ whole genome shotgun (WGS) entry which is preliminary data.</text>
</comment>
<dbReference type="PRINTS" id="PR00722">
    <property type="entry name" value="CHYMOTRYPSIN"/>
</dbReference>
<feature type="signal peptide" evidence="3">
    <location>
        <begin position="1"/>
        <end position="32"/>
    </location>
</feature>
<dbReference type="AlphaFoldDB" id="A0ABD5E4U9"/>
<evidence type="ECO:0000256" key="1">
    <source>
        <dbReference type="ARBA" id="ARBA00007664"/>
    </source>
</evidence>
<dbReference type="InterPro" id="IPR001254">
    <property type="entry name" value="Trypsin_dom"/>
</dbReference>
<dbReference type="Gene3D" id="2.40.10.10">
    <property type="entry name" value="Trypsin-like serine proteases"/>
    <property type="match status" value="1"/>
</dbReference>
<dbReference type="Proteomes" id="UP001183607">
    <property type="component" value="Unassembled WGS sequence"/>
</dbReference>
<keyword evidence="5" id="KW-0378">Hydrolase</keyword>
<dbReference type="CDD" id="cd00190">
    <property type="entry name" value="Tryp_SPc"/>
    <property type="match status" value="1"/>
</dbReference>
<feature type="domain" description="Peptidase S1" evidence="4">
    <location>
        <begin position="36"/>
        <end position="277"/>
    </location>
</feature>
<dbReference type="InterPro" id="IPR043504">
    <property type="entry name" value="Peptidase_S1_PA_chymotrypsin"/>
</dbReference>
<dbReference type="FunFam" id="2.40.10.10:FF:000002">
    <property type="entry name" value="Transmembrane protease serine"/>
    <property type="match status" value="1"/>
</dbReference>
<gene>
    <name evidence="5" type="ORF">RM574_11465</name>
</gene>
<evidence type="ECO:0000256" key="3">
    <source>
        <dbReference type="SAM" id="SignalP"/>
    </source>
</evidence>
<dbReference type="InterPro" id="IPR009003">
    <property type="entry name" value="Peptidase_S1_PA"/>
</dbReference>
<dbReference type="InterPro" id="IPR050430">
    <property type="entry name" value="Peptidase_S1"/>
</dbReference>
<dbReference type="GO" id="GO:0008233">
    <property type="term" value="F:peptidase activity"/>
    <property type="evidence" value="ECO:0007669"/>
    <property type="project" value="UniProtKB-KW"/>
</dbReference>
<sequence length="277" mass="28041">MPLRGLRTRVSAGVLATAAALSPVLVPGPAAADGVIVGGKQVAVVDHPWVVALSSRSRFGAERSGQYCGGVLVGPRTVATAAHCLSGKVLGVPLSRLKDLRVLIGRDDLSGRAGTEARVTKTWINPDYDPDSNSGDVATLTLEDAQPESHVLPLALSGDPGYRAGARAQVYGWGDTTGRGSYASTLHAADIQVLPDSDCGSAYPGSGGGAYDADTMLCAGEREGGKDACQGDSGGPLVAGGKLIGLVSWGSGCAEAGSPGVYTRISAVADSEGLRER</sequence>
<organism evidence="5 6">
    <name type="scientific">Streptomyces evansiae</name>
    <dbReference type="NCBI Taxonomy" id="3075535"/>
    <lineage>
        <taxon>Bacteria</taxon>
        <taxon>Bacillati</taxon>
        <taxon>Actinomycetota</taxon>
        <taxon>Actinomycetes</taxon>
        <taxon>Kitasatosporales</taxon>
        <taxon>Streptomycetaceae</taxon>
        <taxon>Streptomyces</taxon>
    </lineage>
</organism>
<feature type="chain" id="PRO_5044790073" evidence="3">
    <location>
        <begin position="33"/>
        <end position="277"/>
    </location>
</feature>
<evidence type="ECO:0000256" key="2">
    <source>
        <dbReference type="ARBA" id="ARBA00023157"/>
    </source>
</evidence>
<dbReference type="RefSeq" id="WP_311676977.1">
    <property type="nucleotide sequence ID" value="NZ_JAVRER010000013.1"/>
</dbReference>